<sequence length="140" mass="15606">MQWDPAGLGEDMDAGRVLVCDDTEQIRQLIRVNLELEGYTVLEAGDGLEALEILRDPEIPLPDVVTVDALMPRRDGWWTVQMIRADPRLQHLPIVMVTASVQQHHRIQAEQAEVDGFIGKPFELDELLAMVGILAASGRV</sequence>
<dbReference type="Proteomes" id="UP001157109">
    <property type="component" value="Unassembled WGS sequence"/>
</dbReference>
<dbReference type="PANTHER" id="PTHR44591:SF18">
    <property type="entry name" value="REGULATORY PROTEIN"/>
    <property type="match status" value="1"/>
</dbReference>
<keyword evidence="5" id="KW-1185">Reference proteome</keyword>
<evidence type="ECO:0000313" key="4">
    <source>
        <dbReference type="EMBL" id="GMA20311.1"/>
    </source>
</evidence>
<evidence type="ECO:0000256" key="1">
    <source>
        <dbReference type="ARBA" id="ARBA00022553"/>
    </source>
</evidence>
<keyword evidence="1 2" id="KW-0597">Phosphoprotein</keyword>
<dbReference type="Pfam" id="PF00072">
    <property type="entry name" value="Response_reg"/>
    <property type="match status" value="1"/>
</dbReference>
<proteinExistence type="predicted"/>
<evidence type="ECO:0000313" key="5">
    <source>
        <dbReference type="Proteomes" id="UP001157109"/>
    </source>
</evidence>
<dbReference type="Gene3D" id="3.40.50.2300">
    <property type="match status" value="1"/>
</dbReference>
<dbReference type="EMBL" id="BSUJ01000001">
    <property type="protein sequence ID" value="GMA20311.1"/>
    <property type="molecule type" value="Genomic_DNA"/>
</dbReference>
<comment type="caution">
    <text evidence="4">The sequence shown here is derived from an EMBL/GenBank/DDBJ whole genome shotgun (WGS) entry which is preliminary data.</text>
</comment>
<name>A0ABQ6HPP6_9MICO</name>
<dbReference type="InterPro" id="IPR001789">
    <property type="entry name" value="Sig_transdc_resp-reg_receiver"/>
</dbReference>
<dbReference type="SUPFAM" id="SSF52172">
    <property type="entry name" value="CheY-like"/>
    <property type="match status" value="1"/>
</dbReference>
<evidence type="ECO:0000259" key="3">
    <source>
        <dbReference type="PROSITE" id="PS50110"/>
    </source>
</evidence>
<feature type="domain" description="Response regulatory" evidence="3">
    <location>
        <begin position="16"/>
        <end position="135"/>
    </location>
</feature>
<dbReference type="InterPro" id="IPR011006">
    <property type="entry name" value="CheY-like_superfamily"/>
</dbReference>
<dbReference type="RefSeq" id="WP_241445632.1">
    <property type="nucleotide sequence ID" value="NZ_BSUJ01000001.1"/>
</dbReference>
<dbReference type="SMART" id="SM00448">
    <property type="entry name" value="REC"/>
    <property type="match status" value="1"/>
</dbReference>
<evidence type="ECO:0000256" key="2">
    <source>
        <dbReference type="PROSITE-ProRule" id="PRU00169"/>
    </source>
</evidence>
<accession>A0ABQ6HPP6</accession>
<dbReference type="InterPro" id="IPR050595">
    <property type="entry name" value="Bact_response_regulator"/>
</dbReference>
<dbReference type="PROSITE" id="PS50110">
    <property type="entry name" value="RESPONSE_REGULATORY"/>
    <property type="match status" value="1"/>
</dbReference>
<feature type="modified residue" description="4-aspartylphosphate" evidence="2">
    <location>
        <position position="68"/>
    </location>
</feature>
<reference evidence="5" key="1">
    <citation type="journal article" date="2019" name="Int. J. Syst. Evol. Microbiol.">
        <title>The Global Catalogue of Microorganisms (GCM) 10K type strain sequencing project: providing services to taxonomists for standard genome sequencing and annotation.</title>
        <authorList>
            <consortium name="The Broad Institute Genomics Platform"/>
            <consortium name="The Broad Institute Genome Sequencing Center for Infectious Disease"/>
            <person name="Wu L."/>
            <person name="Ma J."/>
        </authorList>
    </citation>
    <scope>NUCLEOTIDE SEQUENCE [LARGE SCALE GENOMIC DNA]</scope>
    <source>
        <strain evidence="5">NBRC 105830</strain>
    </source>
</reference>
<organism evidence="4 5">
    <name type="scientific">Arsenicicoccus piscis</name>
    <dbReference type="NCBI Taxonomy" id="673954"/>
    <lineage>
        <taxon>Bacteria</taxon>
        <taxon>Bacillati</taxon>
        <taxon>Actinomycetota</taxon>
        <taxon>Actinomycetes</taxon>
        <taxon>Micrococcales</taxon>
        <taxon>Intrasporangiaceae</taxon>
        <taxon>Arsenicicoccus</taxon>
    </lineage>
</organism>
<protein>
    <recommendedName>
        <fullName evidence="3">Response regulatory domain-containing protein</fullName>
    </recommendedName>
</protein>
<gene>
    <name evidence="4" type="ORF">GCM10025862_23320</name>
</gene>
<dbReference type="PANTHER" id="PTHR44591">
    <property type="entry name" value="STRESS RESPONSE REGULATOR PROTEIN 1"/>
    <property type="match status" value="1"/>
</dbReference>